<comment type="subcellular location">
    <subcellularLocation>
        <location evidence="1">Cell membrane</location>
        <topology evidence="1">Multi-pass membrane protein</topology>
    </subcellularLocation>
</comment>
<evidence type="ECO:0000256" key="1">
    <source>
        <dbReference type="ARBA" id="ARBA00004651"/>
    </source>
</evidence>
<reference evidence="7 8" key="1">
    <citation type="submission" date="2014-08" db="EMBL/GenBank/DDBJ databases">
        <authorList>
            <person name="den Bakker H.C."/>
        </authorList>
    </citation>
    <scope>NUCLEOTIDE SEQUENCE [LARGE SCALE GENOMIC DNA]</scope>
    <source>
        <strain evidence="7 8">DSM 18334</strain>
    </source>
</reference>
<feature type="transmembrane region" description="Helical" evidence="6">
    <location>
        <begin position="246"/>
        <end position="269"/>
    </location>
</feature>
<keyword evidence="3 6" id="KW-0812">Transmembrane</keyword>
<dbReference type="EMBL" id="JQCR01000002">
    <property type="protein sequence ID" value="KGE19643.1"/>
    <property type="molecule type" value="Genomic_DNA"/>
</dbReference>
<gene>
    <name evidence="7" type="ORF">PWYN_10040</name>
</gene>
<comment type="caution">
    <text evidence="7">The sequence shown here is derived from an EMBL/GenBank/DDBJ whole genome shotgun (WGS) entry which is preliminary data.</text>
</comment>
<proteinExistence type="predicted"/>
<evidence type="ECO:0000256" key="5">
    <source>
        <dbReference type="ARBA" id="ARBA00023136"/>
    </source>
</evidence>
<protein>
    <submittedName>
        <fullName evidence="7">Branched-chain amino acid ABC transporter permease</fullName>
    </submittedName>
</protein>
<feature type="transmembrane region" description="Helical" evidence="6">
    <location>
        <begin position="12"/>
        <end position="32"/>
    </location>
</feature>
<dbReference type="eggNOG" id="COG4603">
    <property type="taxonomic scope" value="Bacteria"/>
</dbReference>
<name>A0A098MC66_9BACL</name>
<reference evidence="7 8" key="2">
    <citation type="submission" date="2014-10" db="EMBL/GenBank/DDBJ databases">
        <title>Comparative genomics of the Paenibacillus odorifer group.</title>
        <authorList>
            <person name="Tsai Y.-C."/>
            <person name="Martin N."/>
            <person name="Korlach J."/>
            <person name="Wiedmann M."/>
        </authorList>
    </citation>
    <scope>NUCLEOTIDE SEQUENCE [LARGE SCALE GENOMIC DNA]</scope>
    <source>
        <strain evidence="7 8">DSM 18334</strain>
    </source>
</reference>
<feature type="transmembrane region" description="Helical" evidence="6">
    <location>
        <begin position="112"/>
        <end position="133"/>
    </location>
</feature>
<dbReference type="PANTHER" id="PTHR47089">
    <property type="entry name" value="ABC TRANSPORTER, PERMEASE PROTEIN"/>
    <property type="match status" value="1"/>
</dbReference>
<feature type="transmembrane region" description="Helical" evidence="6">
    <location>
        <begin position="194"/>
        <end position="212"/>
    </location>
</feature>
<dbReference type="AlphaFoldDB" id="A0A098MC66"/>
<feature type="transmembrane region" description="Helical" evidence="6">
    <location>
        <begin position="322"/>
        <end position="344"/>
    </location>
</feature>
<evidence type="ECO:0000256" key="3">
    <source>
        <dbReference type="ARBA" id="ARBA00022692"/>
    </source>
</evidence>
<dbReference type="CDD" id="cd06580">
    <property type="entry name" value="TM_PBP1_transp_TpRbsC_like"/>
    <property type="match status" value="1"/>
</dbReference>
<evidence type="ECO:0000256" key="2">
    <source>
        <dbReference type="ARBA" id="ARBA00022475"/>
    </source>
</evidence>
<evidence type="ECO:0000313" key="7">
    <source>
        <dbReference type="EMBL" id="KGE19643.1"/>
    </source>
</evidence>
<dbReference type="RefSeq" id="WP_036650790.1">
    <property type="nucleotide sequence ID" value="NZ_JQCR01000002.1"/>
</dbReference>
<evidence type="ECO:0000313" key="8">
    <source>
        <dbReference type="Proteomes" id="UP000029734"/>
    </source>
</evidence>
<dbReference type="InterPro" id="IPR001851">
    <property type="entry name" value="ABC_transp_permease"/>
</dbReference>
<dbReference type="PANTHER" id="PTHR47089:SF1">
    <property type="entry name" value="GUANOSINE ABC TRANSPORTER PERMEASE PROTEIN NUPP"/>
    <property type="match status" value="1"/>
</dbReference>
<dbReference type="Proteomes" id="UP000029734">
    <property type="component" value="Unassembled WGS sequence"/>
</dbReference>
<keyword evidence="4 6" id="KW-1133">Transmembrane helix</keyword>
<keyword evidence="8" id="KW-1185">Reference proteome</keyword>
<dbReference type="Pfam" id="PF02653">
    <property type="entry name" value="BPD_transp_2"/>
    <property type="match status" value="1"/>
</dbReference>
<keyword evidence="2" id="KW-1003">Cell membrane</keyword>
<keyword evidence="5 6" id="KW-0472">Membrane</keyword>
<feature type="transmembrane region" description="Helical" evidence="6">
    <location>
        <begin position="281"/>
        <end position="302"/>
    </location>
</feature>
<feature type="transmembrane region" description="Helical" evidence="6">
    <location>
        <begin position="62"/>
        <end position="81"/>
    </location>
</feature>
<dbReference type="GO" id="GO:0022857">
    <property type="term" value="F:transmembrane transporter activity"/>
    <property type="evidence" value="ECO:0007669"/>
    <property type="project" value="InterPro"/>
</dbReference>
<dbReference type="STRING" id="268407.PWYN_10040"/>
<organism evidence="7 8">
    <name type="scientific">Paenibacillus wynnii</name>
    <dbReference type="NCBI Taxonomy" id="268407"/>
    <lineage>
        <taxon>Bacteria</taxon>
        <taxon>Bacillati</taxon>
        <taxon>Bacillota</taxon>
        <taxon>Bacilli</taxon>
        <taxon>Bacillales</taxon>
        <taxon>Paenibacillaceae</taxon>
        <taxon>Paenibacillus</taxon>
    </lineage>
</organism>
<evidence type="ECO:0000256" key="4">
    <source>
        <dbReference type="ARBA" id="ARBA00022989"/>
    </source>
</evidence>
<feature type="transmembrane region" description="Helical" evidence="6">
    <location>
        <begin position="145"/>
        <end position="164"/>
    </location>
</feature>
<dbReference type="GO" id="GO:0005886">
    <property type="term" value="C:plasma membrane"/>
    <property type="evidence" value="ECO:0007669"/>
    <property type="project" value="UniProtKB-SubCell"/>
</dbReference>
<sequence>MKRSNIFKRESLFVPIIAIIVGLVLGALVMYVGGYDPILAYHSMITKIFGSTFDMGETIRTIVPLVMCGLAVAISFRAGLFNIGVDGQIIMGSLGALIVGTQVNLPPFLHGLVAILAGAFLGGLWGALVGYLRAEKGISEVVTSIMLNFIALYFSQFLINLFMLQEGTQRSETIKDSASIQMSWLSNLVDGARIHWGFVIAILAVIFYQVYLNKTKWGYELRAVGLNPHAAHYAGMNVPHILVKTMFISGVFGGLVGAFDVLGVFKYVAISSTTSGLGFDGIAVSLLGGNTAVGVLLSGILFGALTYGSQGMSFGAGVPAEIIRMVIGFIIFFVAAPGIVKLLFRPFHKKSKEEA</sequence>
<evidence type="ECO:0000256" key="6">
    <source>
        <dbReference type="SAM" id="Phobius"/>
    </source>
</evidence>
<accession>A0A098MC66</accession>